<feature type="binding site" evidence="6">
    <location>
        <position position="32"/>
    </location>
    <ligand>
        <name>[4Fe-4S] cluster</name>
        <dbReference type="ChEBI" id="CHEBI:49883"/>
        <label>1</label>
    </ligand>
</feature>
<feature type="domain" description="4Fe-4S ferredoxin-type" evidence="7">
    <location>
        <begin position="20"/>
        <end position="51"/>
    </location>
</feature>
<keyword evidence="9" id="KW-1185">Reference proteome</keyword>
<dbReference type="RefSeq" id="WP_015046503.1">
    <property type="nucleotide sequence ID" value="NC_018868.3"/>
</dbReference>
<comment type="function">
    <text evidence="6">Could be involved in the maturation of NapA, the catalytic subunit of the periplasmic nitrate reductase, before its export into the periplasm.</text>
</comment>
<dbReference type="Proteomes" id="UP000000466">
    <property type="component" value="Chromosome"/>
</dbReference>
<dbReference type="KEGG" id="saga:M5M_05625"/>
<dbReference type="SUPFAM" id="SSF54862">
    <property type="entry name" value="4Fe-4S ferredoxins"/>
    <property type="match status" value="1"/>
</dbReference>
<name>K4KJF2_SIMAS</name>
<evidence type="ECO:0000256" key="2">
    <source>
        <dbReference type="ARBA" id="ARBA00022723"/>
    </source>
</evidence>
<evidence type="ECO:0000313" key="8">
    <source>
        <dbReference type="EMBL" id="AFU98330.1"/>
    </source>
</evidence>
<dbReference type="PROSITE" id="PS00198">
    <property type="entry name" value="4FE4S_FER_1"/>
    <property type="match status" value="1"/>
</dbReference>
<evidence type="ECO:0000256" key="5">
    <source>
        <dbReference type="ARBA" id="ARBA00023014"/>
    </source>
</evidence>
<evidence type="ECO:0000256" key="4">
    <source>
        <dbReference type="ARBA" id="ARBA00023004"/>
    </source>
</evidence>
<feature type="binding site" evidence="6">
    <location>
        <position position="70"/>
    </location>
    <ligand>
        <name>[4Fe-4S] cluster</name>
        <dbReference type="ChEBI" id="CHEBI:49883"/>
        <label>2</label>
    </ligand>
</feature>
<dbReference type="GO" id="GO:0005737">
    <property type="term" value="C:cytoplasm"/>
    <property type="evidence" value="ECO:0007669"/>
    <property type="project" value="UniProtKB-SubCell"/>
</dbReference>
<dbReference type="InterPro" id="IPR017896">
    <property type="entry name" value="4Fe4S_Fe-S-bd"/>
</dbReference>
<feature type="binding site" evidence="6">
    <location>
        <position position="67"/>
    </location>
    <ligand>
        <name>[4Fe-4S] cluster</name>
        <dbReference type="ChEBI" id="CHEBI:49883"/>
        <label>2</label>
    </ligand>
</feature>
<evidence type="ECO:0000256" key="1">
    <source>
        <dbReference type="ARBA" id="ARBA00022485"/>
    </source>
</evidence>
<dbReference type="HOGENOM" id="CLU_077329_2_1_6"/>
<dbReference type="InterPro" id="IPR017900">
    <property type="entry name" value="4Fe4S_Fe_S_CS"/>
</dbReference>
<dbReference type="eggNOG" id="COG1149">
    <property type="taxonomic scope" value="Bacteria"/>
</dbReference>
<proteinExistence type="inferred from homology"/>
<keyword evidence="3 6" id="KW-0677">Repeat</keyword>
<comment type="subunit">
    <text evidence="6">Interacts with the cytoplasmic NapA precursor.</text>
</comment>
<keyword evidence="5 6" id="KW-0411">Iron-sulfur</keyword>
<dbReference type="Gene3D" id="3.30.70.20">
    <property type="match status" value="2"/>
</dbReference>
<reference evidence="8 9" key="1">
    <citation type="journal article" date="2013" name="Genome Announc.">
        <title>Complete genome sequence of Simiduia agarivorans SA1(T), a marine bacterium able to degrade a variety of polysaccharides.</title>
        <authorList>
            <person name="Lin S.Y."/>
            <person name="Shieh W.Y."/>
            <person name="Chen J.S."/>
            <person name="Tang S.L."/>
        </authorList>
    </citation>
    <scope>NUCLEOTIDE SEQUENCE [LARGE SCALE GENOMIC DNA]</scope>
    <source>
        <strain evidence="9">DSM 21679 / JCM 13881 / BCRC 17597 / SA1</strain>
    </source>
</reference>
<dbReference type="AlphaFoldDB" id="K4KJF2"/>
<keyword evidence="4 6" id="KW-0408">Iron</keyword>
<keyword evidence="1 6" id="KW-0004">4Fe-4S</keyword>
<comment type="cofactor">
    <cofactor evidence="6">
        <name>[4Fe-4S] cluster</name>
        <dbReference type="ChEBI" id="CHEBI:49883"/>
    </cofactor>
</comment>
<feature type="binding site" evidence="6">
    <location>
        <position position="35"/>
    </location>
    <ligand>
        <name>[4Fe-4S] cluster</name>
        <dbReference type="ChEBI" id="CHEBI:49883"/>
        <label>1</label>
    </ligand>
</feature>
<dbReference type="Pfam" id="PF12838">
    <property type="entry name" value="Fer4_7"/>
    <property type="match status" value="1"/>
</dbReference>
<feature type="binding site" evidence="6">
    <location>
        <position position="140"/>
    </location>
    <ligand>
        <name>[4Fe-4S] cluster</name>
        <dbReference type="ChEBI" id="CHEBI:49883"/>
        <label>3</label>
    </ligand>
</feature>
<dbReference type="HAMAP" id="MF_02201">
    <property type="entry name" value="NapF"/>
    <property type="match status" value="1"/>
</dbReference>
<dbReference type="OrthoDB" id="9808559at2"/>
<keyword evidence="6" id="KW-0963">Cytoplasm</keyword>
<comment type="similarity">
    <text evidence="6">Belongs to the NapF family.</text>
</comment>
<dbReference type="GO" id="GO:0051539">
    <property type="term" value="F:4 iron, 4 sulfur cluster binding"/>
    <property type="evidence" value="ECO:0007669"/>
    <property type="project" value="UniProtKB-UniRule"/>
</dbReference>
<dbReference type="eggNOG" id="COG3383">
    <property type="taxonomic scope" value="Bacteria"/>
</dbReference>
<feature type="binding site" evidence="6">
    <location>
        <position position="38"/>
    </location>
    <ligand>
        <name>[4Fe-4S] cluster</name>
        <dbReference type="ChEBI" id="CHEBI:49883"/>
        <label>1</label>
    </ligand>
</feature>
<dbReference type="CDD" id="cd10564">
    <property type="entry name" value="NapF_like"/>
    <property type="match status" value="1"/>
</dbReference>
<feature type="binding site" evidence="6">
    <location>
        <position position="64"/>
    </location>
    <ligand>
        <name>[4Fe-4S] cluster</name>
        <dbReference type="ChEBI" id="CHEBI:49883"/>
        <label>2</label>
    </ligand>
</feature>
<keyword evidence="2 6" id="KW-0479">Metal-binding</keyword>
<evidence type="ECO:0000259" key="7">
    <source>
        <dbReference type="PROSITE" id="PS51379"/>
    </source>
</evidence>
<feature type="domain" description="4Fe-4S ferredoxin-type" evidence="7">
    <location>
        <begin position="53"/>
        <end position="84"/>
    </location>
</feature>
<gene>
    <name evidence="6" type="primary">napF</name>
    <name evidence="8" type="ordered locus">M5M_05625</name>
</gene>
<feature type="binding site" evidence="6">
    <location>
        <position position="42"/>
    </location>
    <ligand>
        <name>[4Fe-4S] cluster</name>
        <dbReference type="ChEBI" id="CHEBI:49883"/>
        <label>1</label>
    </ligand>
</feature>
<organism evidence="8 9">
    <name type="scientific">Simiduia agarivorans (strain DSM 21679 / JCM 13881 / BCRC 17597 / SA1)</name>
    <dbReference type="NCBI Taxonomy" id="1117647"/>
    <lineage>
        <taxon>Bacteria</taxon>
        <taxon>Pseudomonadati</taxon>
        <taxon>Pseudomonadota</taxon>
        <taxon>Gammaproteobacteria</taxon>
        <taxon>Cellvibrionales</taxon>
        <taxon>Cellvibrionaceae</taxon>
        <taxon>Simiduia</taxon>
    </lineage>
</organism>
<feature type="binding site" evidence="6">
    <location>
        <position position="137"/>
    </location>
    <ligand>
        <name>[4Fe-4S] cluster</name>
        <dbReference type="ChEBI" id="CHEBI:49883"/>
        <label>3</label>
    </ligand>
</feature>
<evidence type="ECO:0000256" key="6">
    <source>
        <dbReference type="HAMAP-Rule" id="MF_02201"/>
    </source>
</evidence>
<dbReference type="STRING" id="1117647.M5M_05625"/>
<feature type="domain" description="4Fe-4S ferredoxin-type" evidence="7">
    <location>
        <begin position="125"/>
        <end position="154"/>
    </location>
</feature>
<sequence length="155" mass="16382">MNALSRRALLRARPENPAPRLPWLADDALNRCTRCGDCINACEEAILINGDGGFPAIDFNLGGCTACGACADSCAQSVFDRALPLWPQHVNIGEQCLARNGVYCQSCRDGCGPAAIAFAPARPMPQPMIDANACTRCGMCIALCPADAINWSLPA</sequence>
<feature type="binding site" evidence="6">
    <location>
        <position position="74"/>
    </location>
    <ligand>
        <name>[4Fe-4S] cluster</name>
        <dbReference type="ChEBI" id="CHEBI:49883"/>
        <label>2</label>
    </ligand>
</feature>
<dbReference type="Pfam" id="PF00037">
    <property type="entry name" value="Fer4"/>
    <property type="match status" value="1"/>
</dbReference>
<accession>K4KJF2</accession>
<protein>
    <recommendedName>
        <fullName evidence="6">Ferredoxin-type protein NapF</fullName>
    </recommendedName>
</protein>
<feature type="binding site" evidence="6">
    <location>
        <position position="144"/>
    </location>
    <ligand>
        <name>[4Fe-4S] cluster</name>
        <dbReference type="ChEBI" id="CHEBI:49883"/>
        <label>3</label>
    </ligand>
</feature>
<dbReference type="EMBL" id="CP003746">
    <property type="protein sequence ID" value="AFU98330.1"/>
    <property type="molecule type" value="Genomic_DNA"/>
</dbReference>
<dbReference type="PROSITE" id="PS51379">
    <property type="entry name" value="4FE4S_FER_2"/>
    <property type="match status" value="3"/>
</dbReference>
<evidence type="ECO:0000313" key="9">
    <source>
        <dbReference type="Proteomes" id="UP000000466"/>
    </source>
</evidence>
<dbReference type="InterPro" id="IPR004496">
    <property type="entry name" value="NapF"/>
</dbReference>
<feature type="binding site" evidence="6">
    <location>
        <position position="134"/>
    </location>
    <ligand>
        <name>[4Fe-4S] cluster</name>
        <dbReference type="ChEBI" id="CHEBI:49883"/>
        <label>3</label>
    </ligand>
</feature>
<evidence type="ECO:0000256" key="3">
    <source>
        <dbReference type="ARBA" id="ARBA00022737"/>
    </source>
</evidence>
<comment type="subcellular location">
    <subcellularLocation>
        <location evidence="6">Cytoplasm</location>
    </subcellularLocation>
</comment>
<dbReference type="GO" id="GO:0046872">
    <property type="term" value="F:metal ion binding"/>
    <property type="evidence" value="ECO:0007669"/>
    <property type="project" value="UniProtKB-KW"/>
</dbReference>